<feature type="domain" description="Flagellar hook-associated protein 2 N-terminal" evidence="7">
    <location>
        <begin position="11"/>
        <end position="104"/>
    </location>
</feature>
<dbReference type="PANTHER" id="PTHR30288:SF0">
    <property type="entry name" value="FLAGELLAR HOOK-ASSOCIATED PROTEIN 2"/>
    <property type="match status" value="1"/>
</dbReference>
<keyword evidence="4 5" id="KW-0975">Bacterial flagellum</keyword>
<dbReference type="GO" id="GO:0007155">
    <property type="term" value="P:cell adhesion"/>
    <property type="evidence" value="ECO:0007669"/>
    <property type="project" value="InterPro"/>
</dbReference>
<evidence type="ECO:0000256" key="2">
    <source>
        <dbReference type="ARBA" id="ARBA00011255"/>
    </source>
</evidence>
<accession>A0A1S1X070</accession>
<proteinExistence type="inferred from homology"/>
<comment type="caution">
    <text evidence="9">The sequence shown here is derived from an EMBL/GenBank/DDBJ whole genome shotgun (WGS) entry which is preliminary data.</text>
</comment>
<feature type="domain" description="Flagellar hook-associated protein 2 C-terminal" evidence="8">
    <location>
        <begin position="227"/>
        <end position="442"/>
    </location>
</feature>
<organism evidence="9 10">
    <name type="scientific">Chromobacterium sphagni</name>
    <dbReference type="NCBI Taxonomy" id="1903179"/>
    <lineage>
        <taxon>Bacteria</taxon>
        <taxon>Pseudomonadati</taxon>
        <taxon>Pseudomonadota</taxon>
        <taxon>Betaproteobacteria</taxon>
        <taxon>Neisseriales</taxon>
        <taxon>Chromobacteriaceae</taxon>
        <taxon>Chromobacterium</taxon>
    </lineage>
</organism>
<dbReference type="GO" id="GO:0071973">
    <property type="term" value="P:bacterial-type flagellum-dependent cell motility"/>
    <property type="evidence" value="ECO:0007669"/>
    <property type="project" value="TreeGrafter"/>
</dbReference>
<keyword evidence="3" id="KW-0175">Coiled coil</keyword>
<dbReference type="STRING" id="1903179.BI347_04375"/>
<evidence type="ECO:0000256" key="3">
    <source>
        <dbReference type="ARBA" id="ARBA00023054"/>
    </source>
</evidence>
<dbReference type="PANTHER" id="PTHR30288">
    <property type="entry name" value="FLAGELLAR CAP/ASSEMBLY PROTEIN FLID"/>
    <property type="match status" value="1"/>
</dbReference>
<evidence type="ECO:0000256" key="1">
    <source>
        <dbReference type="ARBA" id="ARBA00009764"/>
    </source>
</evidence>
<keyword evidence="9" id="KW-0966">Cell projection</keyword>
<dbReference type="Pfam" id="PF02465">
    <property type="entry name" value="FliD_N"/>
    <property type="match status" value="1"/>
</dbReference>
<comment type="subunit">
    <text evidence="2 5">Homopentamer.</text>
</comment>
<gene>
    <name evidence="9" type="ORF">BI347_04375</name>
</gene>
<dbReference type="Pfam" id="PF07195">
    <property type="entry name" value="FliD_C"/>
    <property type="match status" value="1"/>
</dbReference>
<keyword evidence="9" id="KW-0969">Cilium</keyword>
<protein>
    <recommendedName>
        <fullName evidence="5">Flagellar hook-associated protein 2</fullName>
        <shortName evidence="5">HAP2</shortName>
    </recommendedName>
    <alternativeName>
        <fullName evidence="5">Flagellar cap protein</fullName>
    </alternativeName>
</protein>
<evidence type="ECO:0000313" key="9">
    <source>
        <dbReference type="EMBL" id="OHX12819.1"/>
    </source>
</evidence>
<evidence type="ECO:0000256" key="5">
    <source>
        <dbReference type="RuleBase" id="RU362066"/>
    </source>
</evidence>
<dbReference type="OrthoDB" id="9810816at2"/>
<keyword evidence="9" id="KW-0282">Flagellum</keyword>
<dbReference type="GO" id="GO:0009424">
    <property type="term" value="C:bacterial-type flagellum hook"/>
    <property type="evidence" value="ECO:0007669"/>
    <property type="project" value="UniProtKB-UniRule"/>
</dbReference>
<keyword evidence="5" id="KW-0964">Secreted</keyword>
<dbReference type="GO" id="GO:0009421">
    <property type="term" value="C:bacterial-type flagellum filament cap"/>
    <property type="evidence" value="ECO:0007669"/>
    <property type="project" value="InterPro"/>
</dbReference>
<evidence type="ECO:0000259" key="7">
    <source>
        <dbReference type="Pfam" id="PF02465"/>
    </source>
</evidence>
<dbReference type="Proteomes" id="UP000180088">
    <property type="component" value="Unassembled WGS sequence"/>
</dbReference>
<dbReference type="GO" id="GO:0005576">
    <property type="term" value="C:extracellular region"/>
    <property type="evidence" value="ECO:0007669"/>
    <property type="project" value="UniProtKB-SubCell"/>
</dbReference>
<comment type="function">
    <text evidence="5">Required for morphogenesis and for the elongation of the flagellar filament by facilitating polymerization of the flagellin monomers at the tip of growing filament. Forms a capping structure, which prevents flagellin subunits (transported through the central channel of the flagellum) from leaking out without polymerization at the distal end.</text>
</comment>
<evidence type="ECO:0000256" key="6">
    <source>
        <dbReference type="SAM" id="MobiDB-lite"/>
    </source>
</evidence>
<dbReference type="RefSeq" id="WP_071115385.1">
    <property type="nucleotide sequence ID" value="NZ_MKCS01000001.1"/>
</dbReference>
<reference evidence="9 10" key="1">
    <citation type="submission" date="2016-09" db="EMBL/GenBank/DDBJ databases">
        <title>Chromobacterium muskegensis sp. nov., an insecticidal bacterium isolated from Sphagnum bogs.</title>
        <authorList>
            <person name="Sparks M.E."/>
            <person name="Blackburn M.B."/>
            <person name="Gundersen-Rindal D.E."/>
            <person name="Mitchell A."/>
            <person name="Farrar R."/>
            <person name="Kuhar D."/>
        </authorList>
    </citation>
    <scope>NUCLEOTIDE SEQUENCE [LARGE SCALE GENOMIC DNA]</scope>
    <source>
        <strain evidence="9 10">37-2</strain>
    </source>
</reference>
<evidence type="ECO:0000259" key="8">
    <source>
        <dbReference type="Pfam" id="PF07195"/>
    </source>
</evidence>
<dbReference type="EMBL" id="MKCS01000001">
    <property type="protein sequence ID" value="OHX12819.1"/>
    <property type="molecule type" value="Genomic_DNA"/>
</dbReference>
<dbReference type="InterPro" id="IPR003481">
    <property type="entry name" value="FliD_N"/>
</dbReference>
<comment type="similarity">
    <text evidence="1 5">Belongs to the FliD family.</text>
</comment>
<evidence type="ECO:0000256" key="4">
    <source>
        <dbReference type="ARBA" id="ARBA00023143"/>
    </source>
</evidence>
<dbReference type="InterPro" id="IPR040026">
    <property type="entry name" value="FliD"/>
</dbReference>
<name>A0A1S1X070_9NEIS</name>
<dbReference type="InterPro" id="IPR010809">
    <property type="entry name" value="FliD_C"/>
</dbReference>
<comment type="subcellular location">
    <subcellularLocation>
        <location evidence="5">Secreted</location>
    </subcellularLocation>
    <subcellularLocation>
        <location evidence="5">Bacterial flagellum</location>
    </subcellularLocation>
</comment>
<sequence length="453" mass="46996">MTAITSSVGALDVQGIVSQLMMIERQPLNASLNRSDQYNTQLSTVGKLNSSLSALQTAMTSLSSGRFLQVFKATVSDSSMAAVSTTSGGNSGTYQVAVNNLATNRQLVFDQAGGQNIADPKTAISGAPDQLTFQINGKAQTVKLRDKPGDAVSLQTINDKINAAGIGLNATIVQNGGQYKLVLASVDSGTDNQFTITGGGQDSHSTAGSSLAGLTQSDNGAKESQNAQNASLTVNGVAITAGSNKVSDAIPGVEIDLYKAGSFTVSLSPDSAGVGKGLQAFVDAYNQVVSDVKAARSGTMKGNSSILDIQTRLQQVLSTPVAGADPVNSVAFLSQAGISLQKDGTLKLDQTAFNDALKKDKQAVTNLFGNAANTGFAQRFNQEINAMLGPTGLIETSKATIKSRVSTETQLQSSLQARLDSKQTQLLQQYTALNKTLAQMQAGSNSLLSLISR</sequence>
<dbReference type="AlphaFoldDB" id="A0A1S1X070"/>
<feature type="region of interest" description="Disordered" evidence="6">
    <location>
        <begin position="198"/>
        <end position="227"/>
    </location>
</feature>
<evidence type="ECO:0000313" key="10">
    <source>
        <dbReference type="Proteomes" id="UP000180088"/>
    </source>
</evidence>